<dbReference type="InterPro" id="IPR012337">
    <property type="entry name" value="RNaseH-like_sf"/>
</dbReference>
<feature type="compositionally biased region" description="Acidic residues" evidence="1">
    <location>
        <begin position="81"/>
        <end position="95"/>
    </location>
</feature>
<dbReference type="Proteomes" id="UP000677228">
    <property type="component" value="Unassembled WGS sequence"/>
</dbReference>
<gene>
    <name evidence="3" type="ORF">OVA965_LOCUS24124</name>
    <name evidence="4" type="ORF">TMI583_LOCUS24845</name>
</gene>
<proteinExistence type="predicted"/>
<dbReference type="SUPFAM" id="SSF53098">
    <property type="entry name" value="Ribonuclease H-like"/>
    <property type="match status" value="1"/>
</dbReference>
<reference evidence="4" key="1">
    <citation type="submission" date="2021-02" db="EMBL/GenBank/DDBJ databases">
        <authorList>
            <person name="Nowell W R."/>
        </authorList>
    </citation>
    <scope>NUCLEOTIDE SEQUENCE</scope>
</reference>
<keyword evidence="2" id="KW-1133">Transmembrane helix</keyword>
<evidence type="ECO:0000313" key="3">
    <source>
        <dbReference type="EMBL" id="CAF1203994.1"/>
    </source>
</evidence>
<dbReference type="Proteomes" id="UP000682733">
    <property type="component" value="Unassembled WGS sequence"/>
</dbReference>
<feature type="region of interest" description="Disordered" evidence="1">
    <location>
        <begin position="76"/>
        <end position="95"/>
    </location>
</feature>
<evidence type="ECO:0000256" key="2">
    <source>
        <dbReference type="SAM" id="Phobius"/>
    </source>
</evidence>
<accession>A0A8S2NV83</accession>
<sequence length="228" mass="25798">MNATRWRSLITLIPTFYIATVLSVLWMVYRCERSDSDDSTTTILSGLLYTATGIAGLTYLVAPLLVLLMITMSSESNSDVEGSDNEETNSGDDNMEIEDVQNELDDDEFDGDGPISDDWSIGVIVDDKCGLTDQTTIIQLLQKCRTYVNKIKNSMIISSYIDNERKKMKVKRKLIVDVISRWNSTYYMIDGFLKLKPIITKFYGDIHILKLKQKHANKLAAVELTSNE</sequence>
<evidence type="ECO:0000313" key="5">
    <source>
        <dbReference type="Proteomes" id="UP000682733"/>
    </source>
</evidence>
<keyword evidence="2" id="KW-0472">Membrane</keyword>
<protein>
    <submittedName>
        <fullName evidence="4">Uncharacterized protein</fullName>
    </submittedName>
</protein>
<comment type="caution">
    <text evidence="4">The sequence shown here is derived from an EMBL/GenBank/DDBJ whole genome shotgun (WGS) entry which is preliminary data.</text>
</comment>
<feature type="transmembrane region" description="Helical" evidence="2">
    <location>
        <begin position="9"/>
        <end position="29"/>
    </location>
</feature>
<evidence type="ECO:0000256" key="1">
    <source>
        <dbReference type="SAM" id="MobiDB-lite"/>
    </source>
</evidence>
<name>A0A8S2NV83_9BILA</name>
<organism evidence="4 5">
    <name type="scientific">Didymodactylos carnosus</name>
    <dbReference type="NCBI Taxonomy" id="1234261"/>
    <lineage>
        <taxon>Eukaryota</taxon>
        <taxon>Metazoa</taxon>
        <taxon>Spiralia</taxon>
        <taxon>Gnathifera</taxon>
        <taxon>Rotifera</taxon>
        <taxon>Eurotatoria</taxon>
        <taxon>Bdelloidea</taxon>
        <taxon>Philodinida</taxon>
        <taxon>Philodinidae</taxon>
        <taxon>Didymodactylos</taxon>
    </lineage>
</organism>
<dbReference type="EMBL" id="CAJNOK010014400">
    <property type="protein sequence ID" value="CAF1203994.1"/>
    <property type="molecule type" value="Genomic_DNA"/>
</dbReference>
<feature type="transmembrane region" description="Helical" evidence="2">
    <location>
        <begin position="49"/>
        <end position="70"/>
    </location>
</feature>
<dbReference type="EMBL" id="CAJOBA010035934">
    <property type="protein sequence ID" value="CAF4013641.1"/>
    <property type="molecule type" value="Genomic_DNA"/>
</dbReference>
<evidence type="ECO:0000313" key="4">
    <source>
        <dbReference type="EMBL" id="CAF4013641.1"/>
    </source>
</evidence>
<dbReference type="AlphaFoldDB" id="A0A8S2NV83"/>
<keyword evidence="2" id="KW-0812">Transmembrane</keyword>